<reference evidence="1" key="1">
    <citation type="submission" date="2021-10" db="EMBL/GenBank/DDBJ databases">
        <authorList>
            <person name="Tyson S."/>
            <person name="Davis R."/>
            <person name="Hanis T."/>
            <person name="Alger T."/>
            <person name="Sharma R."/>
            <person name="Melhado E."/>
            <person name="Brundage B."/>
            <person name="Thurgood T."/>
            <person name="Sharma R."/>
            <person name="Grose J."/>
        </authorList>
    </citation>
    <scope>NUCLEOTIDE SEQUENCE</scope>
</reference>
<organism evidence="1 2">
    <name type="scientific">Serratia phage vB_SmaS_Stoker</name>
    <dbReference type="NCBI Taxonomy" id="2902692"/>
    <lineage>
        <taxon>Viruses</taxon>
        <taxon>Duplodnaviria</taxon>
        <taxon>Heunggongvirae</taxon>
        <taxon>Uroviricota</taxon>
        <taxon>Caudoviricetes</taxon>
        <taxon>Bonzeevirus</taxon>
        <taxon>Bonzeevirus stocker</taxon>
    </lineage>
</organism>
<protein>
    <submittedName>
        <fullName evidence="1">Uncharacterized protein</fullName>
    </submittedName>
</protein>
<sequence length="316" mass="34381">MNGQFNNNGFNGQQQNGFNGQQQNGFQPQNGFQQQNPGYGEPSGGMFVDGNATADSGSGDLPVGKYLVQITNAEYKANNQGSGSRLSIECTVMDGVYANRKLFDGYNLQHSNPVAQNIGQSQYAKLCESAFGKGAQRPTNPQALIGASFVIDWGYKHKKKSNANDQYGGEENDIPRPEVLDRLPVTAIQQQPQQPQQQNVMNYGQQQQQQQQQQYQQPQNGFQGQQQQQQNGFNGQQQFQQNPGNAGDGQQQNGFQPQNGGQSFNGQQNGGQNVQQQNQQENAGQSNQPLQQGQAPANGTPGNVSGSPFGQGFNQM</sequence>
<gene>
    <name evidence="1" type="ORF">STOKER_43</name>
</gene>
<accession>A0AC61TQG9</accession>
<dbReference type="EMBL" id="OL539464">
    <property type="protein sequence ID" value="UGO53790.1"/>
    <property type="molecule type" value="Genomic_DNA"/>
</dbReference>
<name>A0AC61TQG9_9CAUD</name>
<evidence type="ECO:0000313" key="1">
    <source>
        <dbReference type="EMBL" id="UGO53790.1"/>
    </source>
</evidence>
<dbReference type="Proteomes" id="UP000828796">
    <property type="component" value="Segment"/>
</dbReference>
<evidence type="ECO:0000313" key="2">
    <source>
        <dbReference type="Proteomes" id="UP000828796"/>
    </source>
</evidence>
<keyword evidence="2" id="KW-1185">Reference proteome</keyword>
<proteinExistence type="predicted"/>